<keyword evidence="8" id="KW-0460">Magnesium</keyword>
<keyword evidence="13" id="KW-1185">Reference proteome</keyword>
<dbReference type="Proteomes" id="UP001212841">
    <property type="component" value="Unassembled WGS sequence"/>
</dbReference>
<evidence type="ECO:0000256" key="9">
    <source>
        <dbReference type="ARBA" id="ARBA00023204"/>
    </source>
</evidence>
<dbReference type="GO" id="GO:0070260">
    <property type="term" value="F:5'-tyrosyl-DNA phosphodiesterase activity"/>
    <property type="evidence" value="ECO:0007669"/>
    <property type="project" value="TreeGrafter"/>
</dbReference>
<dbReference type="InterPro" id="IPR005135">
    <property type="entry name" value="Endo/exonuclease/phosphatase"/>
</dbReference>
<dbReference type="GO" id="GO:0005737">
    <property type="term" value="C:cytoplasm"/>
    <property type="evidence" value="ECO:0007669"/>
    <property type="project" value="TreeGrafter"/>
</dbReference>
<dbReference type="EMBL" id="JADGJD010000150">
    <property type="protein sequence ID" value="KAJ3054231.1"/>
    <property type="molecule type" value="Genomic_DNA"/>
</dbReference>
<sequence length="304" mass="34318">MTSTPPYPSSTAVQTPLTPLEFSFTSSPDKWLESLLPKPTPTPSSSIKILTYNIWFDNLYLPHRWLAILSLIAKHQPEVVCIQEATEGFINLLKNDAVARERYIVLKNFVEGSWYGCLILVDRTKLDIVRATSVTFPTQMGRALIVVEVIGKKDVSNLPLCRIATSHFESMHYSSETRFQQFTIASQIVKDTSISNPFISVVCGDTNLELPNEVDLPQQVGFRDSWLDTHPEEEVGHTWGITYPKMMRGEERPRKLDRVLYLEKEGVKVVNIGLVGDQPVEVDGHSIYPSDHIGIVAEFDSKKE</sequence>
<comment type="cofactor">
    <cofactor evidence="1">
        <name>Mn(2+)</name>
        <dbReference type="ChEBI" id="CHEBI:29035"/>
    </cofactor>
</comment>
<evidence type="ECO:0000313" key="13">
    <source>
        <dbReference type="Proteomes" id="UP001212841"/>
    </source>
</evidence>
<comment type="subcellular location">
    <subcellularLocation>
        <location evidence="3">Nucleus</location>
        <location evidence="3">PML body</location>
    </subcellularLocation>
</comment>
<keyword evidence="7" id="KW-0378">Hydrolase</keyword>
<proteinExistence type="predicted"/>
<dbReference type="GO" id="GO:0004518">
    <property type="term" value="F:nuclease activity"/>
    <property type="evidence" value="ECO:0007669"/>
    <property type="project" value="UniProtKB-KW"/>
</dbReference>
<accession>A0AAD5SGG9</accession>
<comment type="cofactor">
    <cofactor evidence="2">
        <name>Mg(2+)</name>
        <dbReference type="ChEBI" id="CHEBI:18420"/>
    </cofactor>
</comment>
<dbReference type="PANTHER" id="PTHR15822:SF4">
    <property type="entry name" value="TYROSYL-DNA PHOSPHODIESTERASE 2"/>
    <property type="match status" value="1"/>
</dbReference>
<comment type="caution">
    <text evidence="12">The sequence shown here is derived from an EMBL/GenBank/DDBJ whole genome shotgun (WGS) entry which is preliminary data.</text>
</comment>
<evidence type="ECO:0000256" key="8">
    <source>
        <dbReference type="ARBA" id="ARBA00022842"/>
    </source>
</evidence>
<dbReference type="CDD" id="cd09080">
    <property type="entry name" value="TDP2"/>
    <property type="match status" value="1"/>
</dbReference>
<organism evidence="12 13">
    <name type="scientific">Rhizophlyctis rosea</name>
    <dbReference type="NCBI Taxonomy" id="64517"/>
    <lineage>
        <taxon>Eukaryota</taxon>
        <taxon>Fungi</taxon>
        <taxon>Fungi incertae sedis</taxon>
        <taxon>Chytridiomycota</taxon>
        <taxon>Chytridiomycota incertae sedis</taxon>
        <taxon>Chytridiomycetes</taxon>
        <taxon>Rhizophlyctidales</taxon>
        <taxon>Rhizophlyctidaceae</taxon>
        <taxon>Rhizophlyctis</taxon>
    </lineage>
</organism>
<protein>
    <recommendedName>
        <fullName evidence="11">Endonuclease/exonuclease/phosphatase domain-containing protein</fullName>
    </recommendedName>
</protein>
<evidence type="ECO:0000256" key="3">
    <source>
        <dbReference type="ARBA" id="ARBA00004322"/>
    </source>
</evidence>
<evidence type="ECO:0000256" key="7">
    <source>
        <dbReference type="ARBA" id="ARBA00022801"/>
    </source>
</evidence>
<keyword evidence="9" id="KW-0234">DNA repair</keyword>
<evidence type="ECO:0000256" key="5">
    <source>
        <dbReference type="ARBA" id="ARBA00022723"/>
    </source>
</evidence>
<evidence type="ECO:0000256" key="6">
    <source>
        <dbReference type="ARBA" id="ARBA00022763"/>
    </source>
</evidence>
<name>A0AAD5SGG9_9FUNG</name>
<dbReference type="Gene3D" id="3.60.10.10">
    <property type="entry name" value="Endonuclease/exonuclease/phosphatase"/>
    <property type="match status" value="1"/>
</dbReference>
<evidence type="ECO:0000256" key="1">
    <source>
        <dbReference type="ARBA" id="ARBA00001936"/>
    </source>
</evidence>
<feature type="domain" description="Endonuclease/exonuclease/phosphatase" evidence="11">
    <location>
        <begin position="50"/>
        <end position="292"/>
    </location>
</feature>
<keyword evidence="6" id="KW-0227">DNA damage</keyword>
<keyword evidence="4" id="KW-0540">Nuclease</keyword>
<dbReference type="Pfam" id="PF03372">
    <property type="entry name" value="Exo_endo_phos"/>
    <property type="match status" value="1"/>
</dbReference>
<evidence type="ECO:0000259" key="11">
    <source>
        <dbReference type="Pfam" id="PF03372"/>
    </source>
</evidence>
<dbReference type="InterPro" id="IPR036691">
    <property type="entry name" value="Endo/exonu/phosph_ase_sf"/>
</dbReference>
<dbReference type="GO" id="GO:0003697">
    <property type="term" value="F:single-stranded DNA binding"/>
    <property type="evidence" value="ECO:0007669"/>
    <property type="project" value="TreeGrafter"/>
</dbReference>
<dbReference type="PANTHER" id="PTHR15822">
    <property type="entry name" value="TRAF AND TNF RECEPTOR-ASSOCIATED PROTEIN"/>
    <property type="match status" value="1"/>
</dbReference>
<keyword evidence="5" id="KW-0479">Metal-binding</keyword>
<keyword evidence="10" id="KW-0539">Nucleus</keyword>
<dbReference type="AlphaFoldDB" id="A0AAD5SGG9"/>
<dbReference type="InterPro" id="IPR051547">
    <property type="entry name" value="TDP2-like"/>
</dbReference>
<evidence type="ECO:0000256" key="4">
    <source>
        <dbReference type="ARBA" id="ARBA00022722"/>
    </source>
</evidence>
<gene>
    <name evidence="12" type="ORF">HK097_002347</name>
</gene>
<dbReference type="GO" id="GO:0046872">
    <property type="term" value="F:metal ion binding"/>
    <property type="evidence" value="ECO:0007669"/>
    <property type="project" value="UniProtKB-KW"/>
</dbReference>
<dbReference type="GO" id="GO:0006302">
    <property type="term" value="P:double-strand break repair"/>
    <property type="evidence" value="ECO:0007669"/>
    <property type="project" value="TreeGrafter"/>
</dbReference>
<reference evidence="12" key="1">
    <citation type="submission" date="2020-05" db="EMBL/GenBank/DDBJ databases">
        <title>Phylogenomic resolution of chytrid fungi.</title>
        <authorList>
            <person name="Stajich J.E."/>
            <person name="Amses K."/>
            <person name="Simmons R."/>
            <person name="Seto K."/>
            <person name="Myers J."/>
            <person name="Bonds A."/>
            <person name="Quandt C.A."/>
            <person name="Barry K."/>
            <person name="Liu P."/>
            <person name="Grigoriev I."/>
            <person name="Longcore J.E."/>
            <person name="James T.Y."/>
        </authorList>
    </citation>
    <scope>NUCLEOTIDE SEQUENCE</scope>
    <source>
        <strain evidence="12">JEL0318</strain>
    </source>
</reference>
<evidence type="ECO:0000256" key="2">
    <source>
        <dbReference type="ARBA" id="ARBA00001946"/>
    </source>
</evidence>
<dbReference type="SUPFAM" id="SSF56219">
    <property type="entry name" value="DNase I-like"/>
    <property type="match status" value="1"/>
</dbReference>
<evidence type="ECO:0000313" key="12">
    <source>
        <dbReference type="EMBL" id="KAJ3054231.1"/>
    </source>
</evidence>
<evidence type="ECO:0000256" key="10">
    <source>
        <dbReference type="ARBA" id="ARBA00023242"/>
    </source>
</evidence>